<name>A0AAV3Z6S7_9GAST</name>
<dbReference type="InterPro" id="IPR036179">
    <property type="entry name" value="Ig-like_dom_sf"/>
</dbReference>
<evidence type="ECO:0000256" key="1">
    <source>
        <dbReference type="SAM" id="SignalP"/>
    </source>
</evidence>
<organism evidence="3 4">
    <name type="scientific">Plakobranchus ocellatus</name>
    <dbReference type="NCBI Taxonomy" id="259542"/>
    <lineage>
        <taxon>Eukaryota</taxon>
        <taxon>Metazoa</taxon>
        <taxon>Spiralia</taxon>
        <taxon>Lophotrochozoa</taxon>
        <taxon>Mollusca</taxon>
        <taxon>Gastropoda</taxon>
        <taxon>Heterobranchia</taxon>
        <taxon>Euthyneura</taxon>
        <taxon>Panpulmonata</taxon>
        <taxon>Sacoglossa</taxon>
        <taxon>Placobranchoidea</taxon>
        <taxon>Plakobranchidae</taxon>
        <taxon>Plakobranchus</taxon>
    </lineage>
</organism>
<proteinExistence type="predicted"/>
<dbReference type="InterPro" id="IPR013783">
    <property type="entry name" value="Ig-like_fold"/>
</dbReference>
<evidence type="ECO:0000313" key="4">
    <source>
        <dbReference type="Proteomes" id="UP000735302"/>
    </source>
</evidence>
<keyword evidence="4" id="KW-1185">Reference proteome</keyword>
<dbReference type="PROSITE" id="PS50835">
    <property type="entry name" value="IG_LIKE"/>
    <property type="match status" value="1"/>
</dbReference>
<feature type="signal peptide" evidence="1">
    <location>
        <begin position="1"/>
        <end position="24"/>
    </location>
</feature>
<dbReference type="Gene3D" id="2.60.40.10">
    <property type="entry name" value="Immunoglobulins"/>
    <property type="match status" value="1"/>
</dbReference>
<reference evidence="3 4" key="1">
    <citation type="journal article" date="2021" name="Elife">
        <title>Chloroplast acquisition without the gene transfer in kleptoplastic sea slugs, Plakobranchus ocellatus.</title>
        <authorList>
            <person name="Maeda T."/>
            <person name="Takahashi S."/>
            <person name="Yoshida T."/>
            <person name="Shimamura S."/>
            <person name="Takaki Y."/>
            <person name="Nagai Y."/>
            <person name="Toyoda A."/>
            <person name="Suzuki Y."/>
            <person name="Arimoto A."/>
            <person name="Ishii H."/>
            <person name="Satoh N."/>
            <person name="Nishiyama T."/>
            <person name="Hasebe M."/>
            <person name="Maruyama T."/>
            <person name="Minagawa J."/>
            <person name="Obokata J."/>
            <person name="Shigenobu S."/>
        </authorList>
    </citation>
    <scope>NUCLEOTIDE SEQUENCE [LARGE SCALE GENOMIC DNA]</scope>
</reference>
<evidence type="ECO:0000259" key="2">
    <source>
        <dbReference type="PROSITE" id="PS50835"/>
    </source>
</evidence>
<feature type="domain" description="Ig-like" evidence="2">
    <location>
        <begin position="68"/>
        <end position="149"/>
    </location>
</feature>
<dbReference type="InterPro" id="IPR007110">
    <property type="entry name" value="Ig-like_dom"/>
</dbReference>
<dbReference type="AlphaFoldDB" id="A0AAV3Z6S7"/>
<feature type="chain" id="PRO_5043819893" description="Ig-like domain-containing protein" evidence="1">
    <location>
        <begin position="25"/>
        <end position="158"/>
    </location>
</feature>
<keyword evidence="1" id="KW-0732">Signal</keyword>
<sequence length="158" mass="17463">MRVKFWTISLLVVGVAVQVSLVSAVKCNNDDDCVEIEFSLKKCEGESCKCVNGYEATDWGCTKYLGQPIVSTLPRNSLEAFEKATVTVTCKVDTTGMHSFKWFKDNNAIPNEYEKDYKFKMGVADKKLQCQVFAGAIPVSDKSSSQTIKILKAQGIGK</sequence>
<accession>A0AAV3Z6S7</accession>
<dbReference type="EMBL" id="BLXT01001997">
    <property type="protein sequence ID" value="GFN90172.1"/>
    <property type="molecule type" value="Genomic_DNA"/>
</dbReference>
<dbReference type="Proteomes" id="UP000735302">
    <property type="component" value="Unassembled WGS sequence"/>
</dbReference>
<evidence type="ECO:0000313" key="3">
    <source>
        <dbReference type="EMBL" id="GFN90172.1"/>
    </source>
</evidence>
<comment type="caution">
    <text evidence="3">The sequence shown here is derived from an EMBL/GenBank/DDBJ whole genome shotgun (WGS) entry which is preliminary data.</text>
</comment>
<gene>
    <name evidence="3" type="ORF">PoB_001667800</name>
</gene>
<dbReference type="SUPFAM" id="SSF48726">
    <property type="entry name" value="Immunoglobulin"/>
    <property type="match status" value="1"/>
</dbReference>
<protein>
    <recommendedName>
        <fullName evidence="2">Ig-like domain-containing protein</fullName>
    </recommendedName>
</protein>